<organism evidence="1 2">
    <name type="scientific">Apatococcus lobatus</name>
    <dbReference type="NCBI Taxonomy" id="904363"/>
    <lineage>
        <taxon>Eukaryota</taxon>
        <taxon>Viridiplantae</taxon>
        <taxon>Chlorophyta</taxon>
        <taxon>core chlorophytes</taxon>
        <taxon>Trebouxiophyceae</taxon>
        <taxon>Chlorellales</taxon>
        <taxon>Chlorellaceae</taxon>
        <taxon>Apatococcus</taxon>
    </lineage>
</organism>
<comment type="caution">
    <text evidence="1">The sequence shown here is derived from an EMBL/GenBank/DDBJ whole genome shotgun (WGS) entry which is preliminary data.</text>
</comment>
<protein>
    <submittedName>
        <fullName evidence="1">Uncharacterized protein</fullName>
    </submittedName>
</protein>
<accession>A0AAW1R0Y5</accession>
<name>A0AAW1R0Y5_9CHLO</name>
<dbReference type="AlphaFoldDB" id="A0AAW1R0Y5"/>
<sequence length="135" mass="14330">MAPSKQVPPNTFRSYVRELEHEGLGAVSEACGSKAADDVGESLRRTTAAAICGGHAGALHTVSAGCSKHAQVWRAGPAGLPGVGTWWCWLELAKARALGCRGARSWHGLHVALHFPGCRAHLQSLEVYEGLKIHD</sequence>
<gene>
    <name evidence="1" type="ORF">WJX74_005043</name>
</gene>
<keyword evidence="2" id="KW-1185">Reference proteome</keyword>
<dbReference type="EMBL" id="JALJOS010000019">
    <property type="protein sequence ID" value="KAK9827061.1"/>
    <property type="molecule type" value="Genomic_DNA"/>
</dbReference>
<reference evidence="1 2" key="1">
    <citation type="journal article" date="2024" name="Nat. Commun.">
        <title>Phylogenomics reveals the evolutionary origins of lichenization in chlorophyte algae.</title>
        <authorList>
            <person name="Puginier C."/>
            <person name="Libourel C."/>
            <person name="Otte J."/>
            <person name="Skaloud P."/>
            <person name="Haon M."/>
            <person name="Grisel S."/>
            <person name="Petersen M."/>
            <person name="Berrin J.G."/>
            <person name="Delaux P.M."/>
            <person name="Dal Grande F."/>
            <person name="Keller J."/>
        </authorList>
    </citation>
    <scope>NUCLEOTIDE SEQUENCE [LARGE SCALE GENOMIC DNA]</scope>
    <source>
        <strain evidence="1 2">SAG 2145</strain>
    </source>
</reference>
<evidence type="ECO:0000313" key="2">
    <source>
        <dbReference type="Proteomes" id="UP001438707"/>
    </source>
</evidence>
<proteinExistence type="predicted"/>
<dbReference type="Proteomes" id="UP001438707">
    <property type="component" value="Unassembled WGS sequence"/>
</dbReference>
<evidence type="ECO:0000313" key="1">
    <source>
        <dbReference type="EMBL" id="KAK9827061.1"/>
    </source>
</evidence>